<evidence type="ECO:0000256" key="6">
    <source>
        <dbReference type="ARBA" id="ARBA00022777"/>
    </source>
</evidence>
<dbReference type="GO" id="GO:0005524">
    <property type="term" value="F:ATP binding"/>
    <property type="evidence" value="ECO:0007669"/>
    <property type="project" value="UniProtKB-KW"/>
</dbReference>
<proteinExistence type="predicted"/>
<evidence type="ECO:0000313" key="10">
    <source>
        <dbReference type="Proteomes" id="UP000035955"/>
    </source>
</evidence>
<keyword evidence="6" id="KW-0418">Kinase</keyword>
<dbReference type="SMART" id="SM00911">
    <property type="entry name" value="HWE_HK"/>
    <property type="match status" value="1"/>
</dbReference>
<dbReference type="Pfam" id="PF07536">
    <property type="entry name" value="HWE_HK"/>
    <property type="match status" value="1"/>
</dbReference>
<keyword evidence="4" id="KW-0808">Transferase</keyword>
<dbReference type="InterPro" id="IPR036890">
    <property type="entry name" value="HATPase_C_sf"/>
</dbReference>
<dbReference type="Gene3D" id="3.30.565.10">
    <property type="entry name" value="Histidine kinase-like ATPase, C-terminal domain"/>
    <property type="match status" value="1"/>
</dbReference>
<evidence type="ECO:0000259" key="8">
    <source>
        <dbReference type="SMART" id="SM00911"/>
    </source>
</evidence>
<feature type="domain" description="Signal transduction histidine kinase HWE region" evidence="8">
    <location>
        <begin position="21"/>
        <end position="102"/>
    </location>
</feature>
<evidence type="ECO:0000313" key="9">
    <source>
        <dbReference type="EMBL" id="KMO38954.1"/>
    </source>
</evidence>
<evidence type="ECO:0000256" key="5">
    <source>
        <dbReference type="ARBA" id="ARBA00022741"/>
    </source>
</evidence>
<gene>
    <name evidence="9" type="ORF">VQ02_10920</name>
</gene>
<accession>A0A0J6SYZ7</accession>
<protein>
    <recommendedName>
        <fullName evidence="2">histidine kinase</fullName>
        <ecNumber evidence="2">2.7.13.3</ecNumber>
    </recommendedName>
</protein>
<reference evidence="9 10" key="1">
    <citation type="submission" date="2015-03" db="EMBL/GenBank/DDBJ databases">
        <title>Genome sequencing of Methylobacterium variabile DSM 16961.</title>
        <authorList>
            <person name="Chaudhry V."/>
            <person name="Patil P.B."/>
        </authorList>
    </citation>
    <scope>NUCLEOTIDE SEQUENCE [LARGE SCALE GENOMIC DNA]</scope>
    <source>
        <strain evidence="9 10">DSM 16961</strain>
    </source>
</reference>
<dbReference type="Proteomes" id="UP000035955">
    <property type="component" value="Unassembled WGS sequence"/>
</dbReference>
<dbReference type="EMBL" id="LABY01000066">
    <property type="protein sequence ID" value="KMO38954.1"/>
    <property type="molecule type" value="Genomic_DNA"/>
</dbReference>
<evidence type="ECO:0000256" key="7">
    <source>
        <dbReference type="ARBA" id="ARBA00022840"/>
    </source>
</evidence>
<evidence type="ECO:0000256" key="1">
    <source>
        <dbReference type="ARBA" id="ARBA00000085"/>
    </source>
</evidence>
<comment type="caution">
    <text evidence="9">The sequence shown here is derived from an EMBL/GenBank/DDBJ whole genome shotgun (WGS) entry which is preliminary data.</text>
</comment>
<dbReference type="InterPro" id="IPR011102">
    <property type="entry name" value="Sig_transdc_His_kinase_HWE"/>
</dbReference>
<keyword evidence="3" id="KW-0597">Phosphoprotein</keyword>
<dbReference type="PANTHER" id="PTHR41523:SF7">
    <property type="entry name" value="HISTIDINE KINASE"/>
    <property type="match status" value="1"/>
</dbReference>
<evidence type="ECO:0000256" key="4">
    <source>
        <dbReference type="ARBA" id="ARBA00022679"/>
    </source>
</evidence>
<evidence type="ECO:0000256" key="3">
    <source>
        <dbReference type="ARBA" id="ARBA00022553"/>
    </source>
</evidence>
<sequence>MRAGAEDQAKALQQERDLSIEMRRQARNTLGVIRAVIRRSLQASQTLEDLALHLDGRVAAVGRALSTASNPAHGVDLELLLGEELLAQQAREGEQVSLAGPEVRLPVRVSERLGLAIHELTTNAIKHGALGRPTGRIAIRWEIVPGPDARRLTLVWKETGVAGRGEAPRHRGFGAELLHRMLPYELRAVVTWVPEPDGVRCTITLPLD</sequence>
<evidence type="ECO:0000256" key="2">
    <source>
        <dbReference type="ARBA" id="ARBA00012438"/>
    </source>
</evidence>
<dbReference type="PANTHER" id="PTHR41523">
    <property type="entry name" value="TWO-COMPONENT SYSTEM SENSOR PROTEIN"/>
    <property type="match status" value="1"/>
</dbReference>
<organism evidence="9 10">
    <name type="scientific">Methylobacterium variabile</name>
    <dbReference type="NCBI Taxonomy" id="298794"/>
    <lineage>
        <taxon>Bacteria</taxon>
        <taxon>Pseudomonadati</taxon>
        <taxon>Pseudomonadota</taxon>
        <taxon>Alphaproteobacteria</taxon>
        <taxon>Hyphomicrobiales</taxon>
        <taxon>Methylobacteriaceae</taxon>
        <taxon>Methylobacterium</taxon>
    </lineage>
</organism>
<dbReference type="EC" id="2.7.13.3" evidence="2"/>
<dbReference type="SUPFAM" id="SSF55874">
    <property type="entry name" value="ATPase domain of HSP90 chaperone/DNA topoisomerase II/histidine kinase"/>
    <property type="match status" value="1"/>
</dbReference>
<dbReference type="GO" id="GO:0004673">
    <property type="term" value="F:protein histidine kinase activity"/>
    <property type="evidence" value="ECO:0007669"/>
    <property type="project" value="UniProtKB-EC"/>
</dbReference>
<dbReference type="PATRIC" id="fig|298794.3.peg.6807"/>
<name>A0A0J6SYZ7_9HYPH</name>
<dbReference type="AlphaFoldDB" id="A0A0J6SYZ7"/>
<keyword evidence="10" id="KW-1185">Reference proteome</keyword>
<keyword evidence="7" id="KW-0067">ATP-binding</keyword>
<comment type="catalytic activity">
    <reaction evidence="1">
        <text>ATP + protein L-histidine = ADP + protein N-phospho-L-histidine.</text>
        <dbReference type="EC" id="2.7.13.3"/>
    </reaction>
</comment>
<keyword evidence="5" id="KW-0547">Nucleotide-binding</keyword>